<evidence type="ECO:0000313" key="2">
    <source>
        <dbReference type="EMBL" id="SSC68460.1"/>
    </source>
</evidence>
<feature type="transmembrane region" description="Helical" evidence="1">
    <location>
        <begin position="24"/>
        <end position="45"/>
    </location>
</feature>
<keyword evidence="1" id="KW-0472">Membrane</keyword>
<gene>
    <name evidence="2" type="ORF">RHIZ70_4168</name>
</gene>
<reference evidence="3" key="1">
    <citation type="submission" date="2018-07" db="EMBL/GenBank/DDBJ databases">
        <authorList>
            <person name="Peiro R."/>
            <person name="Begona"/>
            <person name="Cbmso G."/>
            <person name="Lopez M."/>
            <person name="Gonzalez S."/>
        </authorList>
    </citation>
    <scope>NUCLEOTIDE SEQUENCE [LARGE SCALE GENOMIC DNA]</scope>
</reference>
<protein>
    <submittedName>
        <fullName evidence="2">Uncharacterized protein</fullName>
    </submittedName>
</protein>
<keyword evidence="1" id="KW-0812">Transmembrane</keyword>
<dbReference type="AlphaFoldDB" id="A0A376AL82"/>
<proteinExistence type="predicted"/>
<sequence length="46" mass="4898">MAETPEKDTPKTLAAETIDGGSSLLPMLIVGLIMITVGYVVLMMFV</sequence>
<organism evidence="2 3">
    <name type="scientific">Ciceribacter selenitireducens ATCC BAA-1503</name>
    <dbReference type="NCBI Taxonomy" id="1336235"/>
    <lineage>
        <taxon>Bacteria</taxon>
        <taxon>Pseudomonadati</taxon>
        <taxon>Pseudomonadota</taxon>
        <taxon>Alphaproteobacteria</taxon>
        <taxon>Hyphomicrobiales</taxon>
        <taxon>Rhizobiaceae</taxon>
        <taxon>Ciceribacter</taxon>
    </lineage>
</organism>
<keyword evidence="1" id="KW-1133">Transmembrane helix</keyword>
<dbReference type="STRING" id="1336235.GCA_000518785_02757"/>
<dbReference type="Proteomes" id="UP000254764">
    <property type="component" value="Unassembled WGS sequence"/>
</dbReference>
<evidence type="ECO:0000256" key="1">
    <source>
        <dbReference type="SAM" id="Phobius"/>
    </source>
</evidence>
<accession>A0A376AL82</accession>
<keyword evidence="3" id="KW-1185">Reference proteome</keyword>
<dbReference type="EMBL" id="UEYP01000007">
    <property type="protein sequence ID" value="SSC68460.1"/>
    <property type="molecule type" value="Genomic_DNA"/>
</dbReference>
<evidence type="ECO:0000313" key="3">
    <source>
        <dbReference type="Proteomes" id="UP000254764"/>
    </source>
</evidence>
<name>A0A376AL82_9HYPH</name>
<dbReference type="RefSeq" id="WP_154721872.1">
    <property type="nucleotide sequence ID" value="NZ_UEYP01000007.1"/>
</dbReference>